<keyword evidence="2" id="KW-1185">Reference proteome</keyword>
<name>A0ACD4NVV5_9HYPH</name>
<proteinExistence type="predicted"/>
<sequence>MTNRIHPSPVLAFVLAATLASPVPTLAQQGDYSTQDVIRFFERGAADAAPSAPPTSICLGTAEECDDPAPAGGTARRAPTVLPEIEAQRERLLDRAPTFDLLVTFELNSARLTPGARERLARFAEAVNSPGLARLRFRIEGHTDALGEDAANLDLSERRAASVVAFLSQNGVDRSRLSAIGFGETRPRESDPYDPRNRRVEGRLLTGSENGDAAARDAG</sequence>
<organism evidence="1 2">
    <name type="scientific">Antarcticirhabdus aurantiaca</name>
    <dbReference type="NCBI Taxonomy" id="2606717"/>
    <lineage>
        <taxon>Bacteria</taxon>
        <taxon>Pseudomonadati</taxon>
        <taxon>Pseudomonadota</taxon>
        <taxon>Alphaproteobacteria</taxon>
        <taxon>Hyphomicrobiales</taxon>
        <taxon>Aurantimonadaceae</taxon>
        <taxon>Antarcticirhabdus</taxon>
    </lineage>
</organism>
<evidence type="ECO:0000313" key="2">
    <source>
        <dbReference type="Proteomes" id="UP001163223"/>
    </source>
</evidence>
<gene>
    <name evidence="1" type="ORF">OXU80_11565</name>
</gene>
<dbReference type="Proteomes" id="UP001163223">
    <property type="component" value="Chromosome"/>
</dbReference>
<protein>
    <submittedName>
        <fullName evidence="1">OmpA family protein</fullName>
    </submittedName>
</protein>
<accession>A0ACD4NVV5</accession>
<dbReference type="EMBL" id="CP113520">
    <property type="protein sequence ID" value="WAJ30792.1"/>
    <property type="molecule type" value="Genomic_DNA"/>
</dbReference>
<reference evidence="1" key="1">
    <citation type="submission" date="2022-11" db="EMBL/GenBank/DDBJ databases">
        <title>beta-Carotene-producing bacterium, Jeongeuplla avenae sp. nov., alleviates the salt stress of Arabidopsis seedlings.</title>
        <authorList>
            <person name="Jiang L."/>
            <person name="Lee J."/>
        </authorList>
    </citation>
    <scope>NUCLEOTIDE SEQUENCE</scope>
    <source>
        <strain evidence="1">DY_R2A_6</strain>
    </source>
</reference>
<evidence type="ECO:0000313" key="1">
    <source>
        <dbReference type="EMBL" id="WAJ30792.1"/>
    </source>
</evidence>